<dbReference type="GO" id="GO:0140359">
    <property type="term" value="F:ABC-type transporter activity"/>
    <property type="evidence" value="ECO:0007669"/>
    <property type="project" value="InterPro"/>
</dbReference>
<dbReference type="PANTHER" id="PTHR19229:SF250">
    <property type="entry name" value="ABC TRANSPORTER DOMAIN-CONTAINING PROTEIN-RELATED"/>
    <property type="match status" value="1"/>
</dbReference>
<organism evidence="2">
    <name type="scientific">Arion vulgaris</name>
    <dbReference type="NCBI Taxonomy" id="1028688"/>
    <lineage>
        <taxon>Eukaryota</taxon>
        <taxon>Metazoa</taxon>
        <taxon>Spiralia</taxon>
        <taxon>Lophotrochozoa</taxon>
        <taxon>Mollusca</taxon>
        <taxon>Gastropoda</taxon>
        <taxon>Heterobranchia</taxon>
        <taxon>Euthyneura</taxon>
        <taxon>Panpulmonata</taxon>
        <taxon>Eupulmonata</taxon>
        <taxon>Stylommatophora</taxon>
        <taxon>Helicina</taxon>
        <taxon>Arionoidea</taxon>
        <taxon>Arionidae</taxon>
        <taxon>Arion</taxon>
    </lineage>
</organism>
<dbReference type="Pfam" id="PF23321">
    <property type="entry name" value="R1_ABCA1"/>
    <property type="match status" value="1"/>
</dbReference>
<dbReference type="PROSITE" id="PS50893">
    <property type="entry name" value="ABC_TRANSPORTER_2"/>
    <property type="match status" value="1"/>
</dbReference>
<dbReference type="GO" id="GO:0005524">
    <property type="term" value="F:ATP binding"/>
    <property type="evidence" value="ECO:0007669"/>
    <property type="project" value="InterPro"/>
</dbReference>
<feature type="domain" description="ABC transporter" evidence="1">
    <location>
        <begin position="1"/>
        <end position="196"/>
    </location>
</feature>
<dbReference type="EMBL" id="HACG01025870">
    <property type="protein sequence ID" value="CEK72735.1"/>
    <property type="molecule type" value="Transcribed_RNA"/>
</dbReference>
<name>A0A0B6ZY99_9EUPU</name>
<evidence type="ECO:0000259" key="1">
    <source>
        <dbReference type="PROSITE" id="PS50893"/>
    </source>
</evidence>
<dbReference type="GO" id="GO:0005319">
    <property type="term" value="F:lipid transporter activity"/>
    <property type="evidence" value="ECO:0007669"/>
    <property type="project" value="TreeGrafter"/>
</dbReference>
<dbReference type="InterPro" id="IPR003439">
    <property type="entry name" value="ABC_transporter-like_ATP-bd"/>
</dbReference>
<gene>
    <name evidence="2" type="primary">ORF83719</name>
</gene>
<dbReference type="AlphaFoldDB" id="A0A0B6ZY99"/>
<reference evidence="2" key="1">
    <citation type="submission" date="2014-12" db="EMBL/GenBank/DDBJ databases">
        <title>Insight into the proteome of Arion vulgaris.</title>
        <authorList>
            <person name="Aradska J."/>
            <person name="Bulat T."/>
            <person name="Smidak R."/>
            <person name="Sarate P."/>
            <person name="Gangsoo J."/>
            <person name="Sialana F."/>
            <person name="Bilban M."/>
            <person name="Lubec G."/>
        </authorList>
    </citation>
    <scope>NUCLEOTIDE SEQUENCE</scope>
    <source>
        <tissue evidence="2">Skin</tissue>
    </source>
</reference>
<sequence length="285" mass="31583">GAGKTSTFKMLTGDVMVTGGNAYLKGFDVKNNIKQVQANMGYCPQFDALIDQMTGRETLTMYARLRGIPEDTIKEVVNTVIDSLMLRPHADKLAGQYSGGNKRKLSTAMALIGDPPFIMLDEPSSGMDPKARRNLWTVLSQVRASGRTLVLTSHSMEECDALCTRLAIMVNGRFMCLGSPQHLKNKFGQGYTLITQLGTLADGTTAPNQPVINYITSYFPGSKVFDDHQGYVHFQVPDATIKLADVFTIMEQTKENLHVDDYSVHQTTLEQIFLTFTRAQTIRDN</sequence>
<protein>
    <recommendedName>
        <fullName evidence="1">ABC transporter domain-containing protein</fullName>
    </recommendedName>
</protein>
<feature type="non-terminal residue" evidence="2">
    <location>
        <position position="1"/>
    </location>
</feature>
<dbReference type="CDD" id="cd03263">
    <property type="entry name" value="ABC_subfamily_A"/>
    <property type="match status" value="1"/>
</dbReference>
<dbReference type="SUPFAM" id="SSF52540">
    <property type="entry name" value="P-loop containing nucleoside triphosphate hydrolases"/>
    <property type="match status" value="1"/>
</dbReference>
<accession>A0A0B6ZY99</accession>
<dbReference type="InterPro" id="IPR027417">
    <property type="entry name" value="P-loop_NTPase"/>
</dbReference>
<dbReference type="GO" id="GO:0016887">
    <property type="term" value="F:ATP hydrolysis activity"/>
    <property type="evidence" value="ECO:0007669"/>
    <property type="project" value="InterPro"/>
</dbReference>
<dbReference type="PANTHER" id="PTHR19229">
    <property type="entry name" value="ATP-BINDING CASSETTE TRANSPORTER SUBFAMILY A ABCA"/>
    <property type="match status" value="1"/>
</dbReference>
<proteinExistence type="predicted"/>
<dbReference type="Gene3D" id="3.40.50.300">
    <property type="entry name" value="P-loop containing nucleotide triphosphate hydrolases"/>
    <property type="match status" value="1"/>
</dbReference>
<dbReference type="GO" id="GO:0016020">
    <property type="term" value="C:membrane"/>
    <property type="evidence" value="ECO:0007669"/>
    <property type="project" value="InterPro"/>
</dbReference>
<evidence type="ECO:0000313" key="2">
    <source>
        <dbReference type="EMBL" id="CEK72735.1"/>
    </source>
</evidence>
<dbReference type="Pfam" id="PF00005">
    <property type="entry name" value="ABC_tran"/>
    <property type="match status" value="1"/>
</dbReference>
<dbReference type="FunFam" id="3.40.50.300:FF:002470">
    <property type="entry name" value="ABC transporter, putative"/>
    <property type="match status" value="1"/>
</dbReference>
<dbReference type="InterPro" id="IPR056264">
    <property type="entry name" value="R2_ABCA1-4-like"/>
</dbReference>
<dbReference type="InterPro" id="IPR026082">
    <property type="entry name" value="ABCA"/>
</dbReference>